<dbReference type="CDD" id="cd00165">
    <property type="entry name" value="S4"/>
    <property type="match status" value="1"/>
</dbReference>
<dbReference type="InterPro" id="IPR002305">
    <property type="entry name" value="aa-tRNA-synth_Ic"/>
</dbReference>
<protein>
    <recommendedName>
        <fullName evidence="10">Tyrosine--tRNA ligase</fullName>
        <ecNumber evidence="10">6.1.1.1</ecNumber>
    </recommendedName>
    <alternativeName>
        <fullName evidence="10">Tyrosyl-tRNA synthetase</fullName>
        <shortName evidence="10">TyrRS</shortName>
    </alternativeName>
</protein>
<reference evidence="14" key="1">
    <citation type="journal article" date="2018" name="Front. Microbiol.">
        <title>Genome-Based Analysis Reveals the Taxonomy and Diversity of the Family Idiomarinaceae.</title>
        <authorList>
            <person name="Liu Y."/>
            <person name="Lai Q."/>
            <person name="Shao Z."/>
        </authorList>
    </citation>
    <scope>NUCLEOTIDE SEQUENCE [LARGE SCALE GENOMIC DNA]</scope>
    <source>
        <strain evidence="14">c121</strain>
    </source>
</reference>
<dbReference type="GO" id="GO:0005524">
    <property type="term" value="F:ATP binding"/>
    <property type="evidence" value="ECO:0007669"/>
    <property type="project" value="UniProtKB-UniRule"/>
</dbReference>
<keyword evidence="3 10" id="KW-0436">Ligase</keyword>
<dbReference type="InterPro" id="IPR024088">
    <property type="entry name" value="Tyr-tRNA-ligase_bac-type"/>
</dbReference>
<dbReference type="GO" id="GO:0004831">
    <property type="term" value="F:tyrosine-tRNA ligase activity"/>
    <property type="evidence" value="ECO:0007669"/>
    <property type="project" value="UniProtKB-UniRule"/>
</dbReference>
<evidence type="ECO:0000256" key="5">
    <source>
        <dbReference type="ARBA" id="ARBA00022840"/>
    </source>
</evidence>
<feature type="short sequence motif" description="'KMSKS' region" evidence="10">
    <location>
        <begin position="227"/>
        <end position="231"/>
    </location>
</feature>
<dbReference type="InterPro" id="IPR036986">
    <property type="entry name" value="S4_RNA-bd_sf"/>
</dbReference>
<dbReference type="Gene3D" id="3.40.50.620">
    <property type="entry name" value="HUPs"/>
    <property type="match status" value="1"/>
</dbReference>
<evidence type="ECO:0000256" key="3">
    <source>
        <dbReference type="ARBA" id="ARBA00022598"/>
    </source>
</evidence>
<dbReference type="PANTHER" id="PTHR11766">
    <property type="entry name" value="TYROSYL-TRNA SYNTHETASE"/>
    <property type="match status" value="1"/>
</dbReference>
<dbReference type="GO" id="GO:0003723">
    <property type="term" value="F:RNA binding"/>
    <property type="evidence" value="ECO:0007669"/>
    <property type="project" value="UniProtKB-KW"/>
</dbReference>
<keyword evidence="14" id="KW-1185">Reference proteome</keyword>
<dbReference type="HAMAP" id="MF_02007">
    <property type="entry name" value="Tyr_tRNA_synth_type2"/>
    <property type="match status" value="1"/>
</dbReference>
<evidence type="ECO:0000256" key="10">
    <source>
        <dbReference type="HAMAP-Rule" id="MF_02007"/>
    </source>
</evidence>
<dbReference type="InterPro" id="IPR002942">
    <property type="entry name" value="S4_RNA-bd"/>
</dbReference>
<dbReference type="Gene3D" id="1.10.240.10">
    <property type="entry name" value="Tyrosyl-Transfer RNA Synthetase"/>
    <property type="match status" value="1"/>
</dbReference>
<comment type="function">
    <text evidence="10">Catalyzes the attachment of tyrosine to tRNA(Tyr) in a two-step reaction: tyrosine is first activated by ATP to form Tyr-AMP and then transferred to the acceptor end of tRNA(Tyr).</text>
</comment>
<evidence type="ECO:0000256" key="2">
    <source>
        <dbReference type="ARBA" id="ARBA00022490"/>
    </source>
</evidence>
<sequence length="401" mass="44311">MALSASEVLAELARGTEEILVAEELKEKLEKGTPLVVKAGFDPTAPDLHLGHTVLINKLRLLQDQGHKIVFLIGDFTGMIGDPSGKNVTRKPLSREDVLANAETYKEQVFKILDPELTEVRFNSEWMSKMGADDMIKLAARQTVARMLERDDFKKRYAGGQPIAIHEFLYPLVQGWDSVELKADIEMGGTDQRFNLLMGRELQKEEGMTPQTVIMVPLLEGLDGVQKMSKSLGNYVGITEPANDMFGKLMSVSDELMWRYFELLSFRPLAELESFKQAIAAGANPRDYKVLLAKEIITRFHDADAAEAAEQDFVQRFSKNAIPDEMPEVTLVATEGAMGIANLLKEAGLVSSTSDAMRMIKQGAVKIDGEKVSDTKLQVAVGGTAVYQVGKRKFARVTVNA</sequence>
<keyword evidence="6 11" id="KW-0694">RNA-binding</keyword>
<evidence type="ECO:0000256" key="11">
    <source>
        <dbReference type="PROSITE-ProRule" id="PRU00182"/>
    </source>
</evidence>
<keyword evidence="7 10" id="KW-0648">Protein biosynthesis</keyword>
<keyword evidence="8 10" id="KW-0030">Aminoacyl-tRNA synthetase</keyword>
<dbReference type="EMBL" id="PIQE01000004">
    <property type="protein sequence ID" value="RUO69765.1"/>
    <property type="molecule type" value="Genomic_DNA"/>
</dbReference>
<dbReference type="AlphaFoldDB" id="A0A432Z0T9"/>
<dbReference type="SUPFAM" id="SSF52374">
    <property type="entry name" value="Nucleotidylyl transferase"/>
    <property type="match status" value="1"/>
</dbReference>
<evidence type="ECO:0000256" key="1">
    <source>
        <dbReference type="ARBA" id="ARBA00011738"/>
    </source>
</evidence>
<dbReference type="PROSITE" id="PS00178">
    <property type="entry name" value="AA_TRNA_LIGASE_I"/>
    <property type="match status" value="1"/>
</dbReference>
<dbReference type="GO" id="GO:0006437">
    <property type="term" value="P:tyrosyl-tRNA aminoacylation"/>
    <property type="evidence" value="ECO:0007669"/>
    <property type="project" value="UniProtKB-UniRule"/>
</dbReference>
<dbReference type="SUPFAM" id="SSF55174">
    <property type="entry name" value="Alpha-L RNA-binding motif"/>
    <property type="match status" value="1"/>
</dbReference>
<evidence type="ECO:0000256" key="9">
    <source>
        <dbReference type="ARBA" id="ARBA00048248"/>
    </source>
</evidence>
<evidence type="ECO:0000256" key="4">
    <source>
        <dbReference type="ARBA" id="ARBA00022741"/>
    </source>
</evidence>
<evidence type="ECO:0000256" key="8">
    <source>
        <dbReference type="ARBA" id="ARBA00023146"/>
    </source>
</evidence>
<dbReference type="Pfam" id="PF00579">
    <property type="entry name" value="tRNA-synt_1b"/>
    <property type="match status" value="1"/>
</dbReference>
<feature type="short sequence motif" description="'HIGH' region" evidence="10">
    <location>
        <begin position="43"/>
        <end position="52"/>
    </location>
</feature>
<evidence type="ECO:0000259" key="12">
    <source>
        <dbReference type="SMART" id="SM00363"/>
    </source>
</evidence>
<dbReference type="NCBIfam" id="TIGR00234">
    <property type="entry name" value="tyrS"/>
    <property type="match status" value="1"/>
</dbReference>
<accession>A0A432Z0T9</accession>
<dbReference type="Gene3D" id="3.10.290.10">
    <property type="entry name" value="RNA-binding S4 domain"/>
    <property type="match status" value="1"/>
</dbReference>
<dbReference type="FunFam" id="3.10.290.10:FF:000022">
    <property type="entry name" value="Tyrosine--tRNA ligase"/>
    <property type="match status" value="1"/>
</dbReference>
<dbReference type="PANTHER" id="PTHR11766:SF1">
    <property type="entry name" value="TYROSINE--TRNA LIGASE"/>
    <property type="match status" value="1"/>
</dbReference>
<evidence type="ECO:0000313" key="13">
    <source>
        <dbReference type="EMBL" id="RUO69765.1"/>
    </source>
</evidence>
<keyword evidence="5 10" id="KW-0067">ATP-binding</keyword>
<comment type="caution">
    <text evidence="13">The sequence shown here is derived from an EMBL/GenBank/DDBJ whole genome shotgun (WGS) entry which is preliminary data.</text>
</comment>
<dbReference type="InterPro" id="IPR024108">
    <property type="entry name" value="Tyr-tRNA-ligase_bac_2"/>
</dbReference>
<dbReference type="PRINTS" id="PR01040">
    <property type="entry name" value="TRNASYNTHTYR"/>
</dbReference>
<dbReference type="CDD" id="cd00805">
    <property type="entry name" value="TyrRS_core"/>
    <property type="match status" value="1"/>
</dbReference>
<dbReference type="InterPro" id="IPR001412">
    <property type="entry name" value="aa-tRNA-synth_I_CS"/>
</dbReference>
<comment type="subcellular location">
    <subcellularLocation>
        <location evidence="10">Cytoplasm</location>
    </subcellularLocation>
</comment>
<evidence type="ECO:0000256" key="6">
    <source>
        <dbReference type="ARBA" id="ARBA00022884"/>
    </source>
</evidence>
<feature type="domain" description="RNA-binding S4" evidence="12">
    <location>
        <begin position="338"/>
        <end position="400"/>
    </location>
</feature>
<dbReference type="SMART" id="SM00363">
    <property type="entry name" value="S4"/>
    <property type="match status" value="1"/>
</dbReference>
<dbReference type="InterPro" id="IPR002307">
    <property type="entry name" value="Tyr-tRNA-ligase"/>
</dbReference>
<name>A0A432Z0T9_9GAMM</name>
<keyword evidence="4 10" id="KW-0547">Nucleotide-binding</keyword>
<feature type="binding site" evidence="10">
    <location>
        <position position="230"/>
    </location>
    <ligand>
        <name>ATP</name>
        <dbReference type="ChEBI" id="CHEBI:30616"/>
    </ligand>
</feature>
<gene>
    <name evidence="10" type="primary">tyrS</name>
    <name evidence="13" type="ORF">CWI80_11115</name>
</gene>
<dbReference type="FunFam" id="3.40.50.620:FF:000061">
    <property type="entry name" value="Tyrosine--tRNA ligase"/>
    <property type="match status" value="1"/>
</dbReference>
<dbReference type="InterPro" id="IPR014729">
    <property type="entry name" value="Rossmann-like_a/b/a_fold"/>
</dbReference>
<dbReference type="PROSITE" id="PS50889">
    <property type="entry name" value="S4"/>
    <property type="match status" value="1"/>
</dbReference>
<dbReference type="Proteomes" id="UP000287022">
    <property type="component" value="Unassembled WGS sequence"/>
</dbReference>
<comment type="subunit">
    <text evidence="1 10">Homodimer.</text>
</comment>
<dbReference type="EC" id="6.1.1.1" evidence="10"/>
<evidence type="ECO:0000313" key="14">
    <source>
        <dbReference type="Proteomes" id="UP000287022"/>
    </source>
</evidence>
<dbReference type="RefSeq" id="WP_026860807.1">
    <property type="nucleotide sequence ID" value="NZ_JAHVIQ010000004.1"/>
</dbReference>
<keyword evidence="2 10" id="KW-0963">Cytoplasm</keyword>
<dbReference type="GO" id="GO:0005829">
    <property type="term" value="C:cytosol"/>
    <property type="evidence" value="ECO:0007669"/>
    <property type="project" value="TreeGrafter"/>
</dbReference>
<dbReference type="Pfam" id="PF01479">
    <property type="entry name" value="S4"/>
    <property type="match status" value="1"/>
</dbReference>
<evidence type="ECO:0000256" key="7">
    <source>
        <dbReference type="ARBA" id="ARBA00022917"/>
    </source>
</evidence>
<comment type="catalytic activity">
    <reaction evidence="9 10">
        <text>tRNA(Tyr) + L-tyrosine + ATP = L-tyrosyl-tRNA(Tyr) + AMP + diphosphate + H(+)</text>
        <dbReference type="Rhea" id="RHEA:10220"/>
        <dbReference type="Rhea" id="RHEA-COMP:9706"/>
        <dbReference type="Rhea" id="RHEA-COMP:9707"/>
        <dbReference type="ChEBI" id="CHEBI:15378"/>
        <dbReference type="ChEBI" id="CHEBI:30616"/>
        <dbReference type="ChEBI" id="CHEBI:33019"/>
        <dbReference type="ChEBI" id="CHEBI:58315"/>
        <dbReference type="ChEBI" id="CHEBI:78442"/>
        <dbReference type="ChEBI" id="CHEBI:78536"/>
        <dbReference type="ChEBI" id="CHEBI:456215"/>
        <dbReference type="EC" id="6.1.1.1"/>
    </reaction>
</comment>
<comment type="similarity">
    <text evidence="10">Belongs to the class-I aminoacyl-tRNA synthetase family. TyrS type 2 subfamily.</text>
</comment>
<dbReference type="STRING" id="1122124.GCA_000423165_02099"/>
<proteinExistence type="inferred from homology"/>
<dbReference type="FunFam" id="1.10.240.10:FF:000006">
    <property type="entry name" value="Tyrosine--tRNA ligase"/>
    <property type="match status" value="1"/>
</dbReference>
<organism evidence="13 14">
    <name type="scientific">Pseudidiomarina sediminum</name>
    <dbReference type="NCBI Taxonomy" id="431675"/>
    <lineage>
        <taxon>Bacteria</taxon>
        <taxon>Pseudomonadati</taxon>
        <taxon>Pseudomonadota</taxon>
        <taxon>Gammaproteobacteria</taxon>
        <taxon>Alteromonadales</taxon>
        <taxon>Idiomarinaceae</taxon>
        <taxon>Pseudidiomarina</taxon>
    </lineage>
</organism>